<dbReference type="SUPFAM" id="SSF51306">
    <property type="entry name" value="LexA/Signal peptidase"/>
    <property type="match status" value="1"/>
</dbReference>
<keyword evidence="3" id="KW-0812">Transmembrane</keyword>
<dbReference type="PRINTS" id="PR00727">
    <property type="entry name" value="LEADERPTASE"/>
</dbReference>
<evidence type="ECO:0000256" key="3">
    <source>
        <dbReference type="RuleBase" id="RU362042"/>
    </source>
</evidence>
<proteinExistence type="inferred from homology"/>
<dbReference type="OrthoDB" id="9802919at2"/>
<dbReference type="InterPro" id="IPR036286">
    <property type="entry name" value="LexA/Signal_pep-like_sf"/>
</dbReference>
<feature type="domain" description="Peptidase S26" evidence="4">
    <location>
        <begin position="12"/>
        <end position="172"/>
    </location>
</feature>
<dbReference type="EC" id="3.4.21.89" evidence="3"/>
<evidence type="ECO:0000313" key="6">
    <source>
        <dbReference type="Proteomes" id="UP000215144"/>
    </source>
</evidence>
<dbReference type="KEGG" id="saco:SAME_01304"/>
<dbReference type="Gene3D" id="2.10.109.10">
    <property type="entry name" value="Umud Fragment, subunit A"/>
    <property type="match status" value="1"/>
</dbReference>
<dbReference type="CDD" id="cd06530">
    <property type="entry name" value="S26_SPase_I"/>
    <property type="match status" value="1"/>
</dbReference>
<name>A0A239X3C9_STRAI</name>
<dbReference type="NCBIfam" id="TIGR02227">
    <property type="entry name" value="sigpep_I_bact"/>
    <property type="match status" value="1"/>
</dbReference>
<feature type="transmembrane region" description="Helical" evidence="3">
    <location>
        <begin position="12"/>
        <end position="31"/>
    </location>
</feature>
<dbReference type="InterPro" id="IPR019533">
    <property type="entry name" value="Peptidase_S26"/>
</dbReference>
<gene>
    <name evidence="5" type="primary">spsB</name>
    <name evidence="5" type="ORF">SAMEA4504048_01304</name>
</gene>
<dbReference type="PANTHER" id="PTHR43390:SF1">
    <property type="entry name" value="CHLOROPLAST PROCESSING PEPTIDASE"/>
    <property type="match status" value="1"/>
</dbReference>
<dbReference type="GO" id="GO:0004252">
    <property type="term" value="F:serine-type endopeptidase activity"/>
    <property type="evidence" value="ECO:0007669"/>
    <property type="project" value="InterPro"/>
</dbReference>
<keyword evidence="3" id="KW-0645">Protease</keyword>
<accession>A0A239X3C9</accession>
<protein>
    <recommendedName>
        <fullName evidence="3">Signal peptidase I</fullName>
        <ecNumber evidence="3">3.4.21.89</ecNumber>
    </recommendedName>
</protein>
<evidence type="ECO:0000256" key="2">
    <source>
        <dbReference type="ARBA" id="ARBA00009370"/>
    </source>
</evidence>
<reference evidence="5 6" key="1">
    <citation type="submission" date="2017-06" db="EMBL/GenBank/DDBJ databases">
        <authorList>
            <consortium name="Pathogen Informatics"/>
        </authorList>
    </citation>
    <scope>NUCLEOTIDE SEQUENCE [LARGE SCALE GENOMIC DNA]</scope>
    <source>
        <strain evidence="5 6">NCTC11291</strain>
    </source>
</reference>
<dbReference type="Proteomes" id="UP000215144">
    <property type="component" value="Chromosome 1"/>
</dbReference>
<comment type="catalytic activity">
    <reaction evidence="3">
        <text>Cleavage of hydrophobic, N-terminal signal or leader sequences from secreted and periplasmic proteins.</text>
        <dbReference type="EC" id="3.4.21.89"/>
    </reaction>
</comment>
<dbReference type="GeneID" id="301156091"/>
<sequence>MVKRDLIRNSILALIIGVIAILATAFYFSTYKVTALDSNRFVSEKDVLIYNKQQSPKIDDFVIYEVDGDLHMSRVIAEGGDQVTSMDDVLYVNNKIKSEAYLEPLKADYLTEVNHQANFTVDFTLQMISKSLQKTIPEEDYLVLNDNRQNTKDSRQYGLIHQSQIKGVAMFNLFPLEKFGFLDTK</sequence>
<evidence type="ECO:0000313" key="5">
    <source>
        <dbReference type="EMBL" id="SNV41197.1"/>
    </source>
</evidence>
<evidence type="ECO:0000259" key="4">
    <source>
        <dbReference type="Pfam" id="PF10502"/>
    </source>
</evidence>
<dbReference type="InterPro" id="IPR000223">
    <property type="entry name" value="Pept_S26A_signal_pept_1"/>
</dbReference>
<comment type="similarity">
    <text evidence="2 3">Belongs to the peptidase S26 family.</text>
</comment>
<keyword evidence="3 5" id="KW-0378">Hydrolase</keyword>
<dbReference type="RefSeq" id="WP_017769641.1">
    <property type="nucleotide sequence ID" value="NZ_LT906454.1"/>
</dbReference>
<dbReference type="GO" id="GO:0006465">
    <property type="term" value="P:signal peptide processing"/>
    <property type="evidence" value="ECO:0007669"/>
    <property type="project" value="InterPro"/>
</dbReference>
<organism evidence="5 6">
    <name type="scientific">Streptococcus acidominimus</name>
    <dbReference type="NCBI Taxonomy" id="1326"/>
    <lineage>
        <taxon>Bacteria</taxon>
        <taxon>Bacillati</taxon>
        <taxon>Bacillota</taxon>
        <taxon>Bacilli</taxon>
        <taxon>Lactobacillales</taxon>
        <taxon>Streptococcaceae</taxon>
        <taxon>Streptococcus</taxon>
    </lineage>
</organism>
<dbReference type="AlphaFoldDB" id="A0A239X3C9"/>
<dbReference type="GO" id="GO:0009003">
    <property type="term" value="F:signal peptidase activity"/>
    <property type="evidence" value="ECO:0007669"/>
    <property type="project" value="UniProtKB-EC"/>
</dbReference>
<dbReference type="EMBL" id="LT906454">
    <property type="protein sequence ID" value="SNV41197.1"/>
    <property type="molecule type" value="Genomic_DNA"/>
</dbReference>
<keyword evidence="3" id="KW-0472">Membrane</keyword>
<dbReference type="GO" id="GO:0005886">
    <property type="term" value="C:plasma membrane"/>
    <property type="evidence" value="ECO:0007669"/>
    <property type="project" value="UniProtKB-SubCell"/>
</dbReference>
<dbReference type="Pfam" id="PF10502">
    <property type="entry name" value="Peptidase_S26"/>
    <property type="match status" value="1"/>
</dbReference>
<evidence type="ECO:0000256" key="1">
    <source>
        <dbReference type="ARBA" id="ARBA00004401"/>
    </source>
</evidence>
<dbReference type="PANTHER" id="PTHR43390">
    <property type="entry name" value="SIGNAL PEPTIDASE I"/>
    <property type="match status" value="1"/>
</dbReference>
<comment type="subcellular location">
    <subcellularLocation>
        <location evidence="1">Cell membrane</location>
        <topology evidence="1">Single-pass type II membrane protein</topology>
    </subcellularLocation>
    <subcellularLocation>
        <location evidence="3">Membrane</location>
        <topology evidence="3">Single-pass type II membrane protein</topology>
    </subcellularLocation>
</comment>
<keyword evidence="3" id="KW-1133">Transmembrane helix</keyword>